<dbReference type="GO" id="GO:0030435">
    <property type="term" value="P:sporulation resulting in formation of a cellular spore"/>
    <property type="evidence" value="ECO:0007669"/>
    <property type="project" value="UniProtKB-KW"/>
</dbReference>
<dbReference type="OrthoDB" id="3178885at2759"/>
<evidence type="ECO:0000313" key="3">
    <source>
        <dbReference type="Proteomes" id="UP000076761"/>
    </source>
</evidence>
<protein>
    <submittedName>
        <fullName evidence="2">Volvatoxin A2</fullName>
    </submittedName>
</protein>
<dbReference type="InParanoid" id="A0A165TTM1"/>
<dbReference type="EMBL" id="KV425563">
    <property type="protein sequence ID" value="KZT27158.1"/>
    <property type="molecule type" value="Genomic_DNA"/>
</dbReference>
<organism evidence="2 3">
    <name type="scientific">Neolentinus lepideus HHB14362 ss-1</name>
    <dbReference type="NCBI Taxonomy" id="1314782"/>
    <lineage>
        <taxon>Eukaryota</taxon>
        <taxon>Fungi</taxon>
        <taxon>Dikarya</taxon>
        <taxon>Basidiomycota</taxon>
        <taxon>Agaricomycotina</taxon>
        <taxon>Agaricomycetes</taxon>
        <taxon>Gloeophyllales</taxon>
        <taxon>Gloeophyllaceae</taxon>
        <taxon>Neolentinus</taxon>
    </lineage>
</organism>
<keyword evidence="1" id="KW-0749">Sporulation</keyword>
<dbReference type="Proteomes" id="UP000076761">
    <property type="component" value="Unassembled WGS sequence"/>
</dbReference>
<accession>A0A165TTM1</accession>
<evidence type="ECO:0000313" key="2">
    <source>
        <dbReference type="EMBL" id="KZT27158.1"/>
    </source>
</evidence>
<dbReference type="InterPro" id="IPR001615">
    <property type="entry name" value="Endotoxin_CytB"/>
</dbReference>
<keyword evidence="3" id="KW-1185">Reference proteome</keyword>
<reference evidence="2 3" key="1">
    <citation type="journal article" date="2016" name="Mol. Biol. Evol.">
        <title>Comparative Genomics of Early-Diverging Mushroom-Forming Fungi Provides Insights into the Origins of Lignocellulose Decay Capabilities.</title>
        <authorList>
            <person name="Nagy L.G."/>
            <person name="Riley R."/>
            <person name="Tritt A."/>
            <person name="Adam C."/>
            <person name="Daum C."/>
            <person name="Floudas D."/>
            <person name="Sun H."/>
            <person name="Yadav J.S."/>
            <person name="Pangilinan J."/>
            <person name="Larsson K.H."/>
            <person name="Matsuura K."/>
            <person name="Barry K."/>
            <person name="Labutti K."/>
            <person name="Kuo R."/>
            <person name="Ohm R.A."/>
            <person name="Bhattacharya S.S."/>
            <person name="Shirouzu T."/>
            <person name="Yoshinaga Y."/>
            <person name="Martin F.M."/>
            <person name="Grigoriev I.V."/>
            <person name="Hibbett D.S."/>
        </authorList>
    </citation>
    <scope>NUCLEOTIDE SEQUENCE [LARGE SCALE GENOMIC DNA]</scope>
    <source>
        <strain evidence="2 3">HHB14362 ss-1</strain>
    </source>
</reference>
<dbReference type="GO" id="GO:0005576">
    <property type="term" value="C:extracellular region"/>
    <property type="evidence" value="ECO:0007669"/>
    <property type="project" value="InterPro"/>
</dbReference>
<evidence type="ECO:0000256" key="1">
    <source>
        <dbReference type="ARBA" id="ARBA00022969"/>
    </source>
</evidence>
<dbReference type="Pfam" id="PF01338">
    <property type="entry name" value="Bac_thur_toxin"/>
    <property type="match status" value="1"/>
</dbReference>
<dbReference type="InterPro" id="IPR035918">
    <property type="entry name" value="CytB_endotoxin-like_sf"/>
</dbReference>
<dbReference type="SUPFAM" id="SSF55676">
    <property type="entry name" value="CytB endotoxin-like"/>
    <property type="match status" value="1"/>
</dbReference>
<proteinExistence type="predicted"/>
<dbReference type="Gene3D" id="3.40.198.10">
    <property type="entry name" value="Delta-endotoxin CytB-like"/>
    <property type="match status" value="1"/>
</dbReference>
<sequence>MPSDDGRFIEFCWQLVVHESPWITAVYFNEFSKLPENLVTTSIQVMKFSGRYVKLENADDKKWFDWEGFHKAINNYKGDDLTFDKYKSNKINQSEATVSTMVDKIVVFLRDALSVLLSDKDVLALKANIETTFTNLKTAKDNGWADFSKSSSAENSSWEYRVLFAFPNPDLASFFYSLVTTIKLEANIKEESSWWGLQSSTSKNFSAQIDAMELVVMKGFRDPASA</sequence>
<dbReference type="AlphaFoldDB" id="A0A165TTM1"/>
<gene>
    <name evidence="2" type="ORF">NEOLEDRAFT_1061300</name>
</gene>
<name>A0A165TTM1_9AGAM</name>